<dbReference type="InterPro" id="IPR036803">
    <property type="entry name" value="Porphobilinogen_deaminase_C_sf"/>
</dbReference>
<evidence type="ECO:0000259" key="9">
    <source>
        <dbReference type="Pfam" id="PF01379"/>
    </source>
</evidence>
<evidence type="ECO:0000256" key="8">
    <source>
        <dbReference type="HAMAP-Rule" id="MF_00260"/>
    </source>
</evidence>
<keyword evidence="12" id="KW-1185">Reference proteome</keyword>
<feature type="modified residue" description="S-(dipyrrolylmethanemethyl)cysteine" evidence="8">
    <location>
        <position position="237"/>
    </location>
</feature>
<organism evidence="11 12">
    <name type="scientific">Helicobacter bizzozeronii (strain CIII-1)</name>
    <dbReference type="NCBI Taxonomy" id="1002804"/>
    <lineage>
        <taxon>Bacteria</taxon>
        <taxon>Pseudomonadati</taxon>
        <taxon>Campylobacterota</taxon>
        <taxon>Epsilonproteobacteria</taxon>
        <taxon>Campylobacterales</taxon>
        <taxon>Helicobacteraceae</taxon>
        <taxon>Helicobacter</taxon>
    </lineage>
</organism>
<evidence type="ECO:0000313" key="12">
    <source>
        <dbReference type="Proteomes" id="UP000008387"/>
    </source>
</evidence>
<dbReference type="Pfam" id="PF01379">
    <property type="entry name" value="Porphobil_deam"/>
    <property type="match status" value="1"/>
</dbReference>
<dbReference type="CDD" id="cd13646">
    <property type="entry name" value="PBP2_EcHMBS_like"/>
    <property type="match status" value="1"/>
</dbReference>
<dbReference type="EMBL" id="FR871757">
    <property type="protein sequence ID" value="CCB79881.1"/>
    <property type="molecule type" value="Genomic_DNA"/>
</dbReference>
<feature type="domain" description="Porphobilinogen deaminase C-terminal" evidence="10">
    <location>
        <begin position="222"/>
        <end position="285"/>
    </location>
</feature>
<evidence type="ECO:0000259" key="10">
    <source>
        <dbReference type="Pfam" id="PF03900"/>
    </source>
</evidence>
<evidence type="ECO:0000313" key="11">
    <source>
        <dbReference type="EMBL" id="CCB79881.1"/>
    </source>
</evidence>
<dbReference type="Proteomes" id="UP000008387">
    <property type="component" value="Chromosome"/>
</dbReference>
<dbReference type="InterPro" id="IPR022417">
    <property type="entry name" value="Porphobilin_deaminase_N"/>
</dbReference>
<gene>
    <name evidence="8" type="primary">hemC</name>
    <name evidence="11" type="ordered locus">HBZC1_08950</name>
</gene>
<comment type="function">
    <text evidence="1 8">Tetrapolymerization of the monopyrrole PBG into the hydroxymethylbilane pre-uroporphyrinogen in several discrete steps.</text>
</comment>
<comment type="cofactor">
    <cofactor evidence="8">
        <name>dipyrromethane</name>
        <dbReference type="ChEBI" id="CHEBI:60342"/>
    </cofactor>
    <text evidence="8">Binds 1 dipyrromethane group covalently.</text>
</comment>
<protein>
    <recommendedName>
        <fullName evidence="8">Porphobilinogen deaminase</fullName>
        <shortName evidence="8">PBG</shortName>
        <ecNumber evidence="8">2.5.1.61</ecNumber>
    </recommendedName>
    <alternativeName>
        <fullName evidence="8">Hydroxymethylbilane synthase</fullName>
        <shortName evidence="8">HMBS</shortName>
    </alternativeName>
    <alternativeName>
        <fullName evidence="8">Pre-uroporphyrinogen synthase</fullName>
    </alternativeName>
</protein>
<dbReference type="InterPro" id="IPR022419">
    <property type="entry name" value="Porphobilin_deaminase_cofac_BS"/>
</dbReference>
<evidence type="ECO:0000256" key="2">
    <source>
        <dbReference type="ARBA" id="ARBA00004735"/>
    </source>
</evidence>
<dbReference type="PIRSF" id="PIRSF001438">
    <property type="entry name" value="4pyrrol_synth_OHMeBilane_synth"/>
    <property type="match status" value="1"/>
</dbReference>
<evidence type="ECO:0000256" key="4">
    <source>
        <dbReference type="ARBA" id="ARBA00011245"/>
    </source>
</evidence>
<reference evidence="11 12" key="1">
    <citation type="journal article" date="2011" name="J. Bacteriol.">
        <title>Genome sequence of Helicobacter bizzozeronii strain CIII-1, an isolate from human gastric mucosa.</title>
        <authorList>
            <person name="Schott T."/>
            <person name="Rossi M."/>
            <person name="Hanninen M.L."/>
        </authorList>
    </citation>
    <scope>NUCLEOTIDE SEQUENCE [LARGE SCALE GENOMIC DNA]</scope>
    <source>
        <strain evidence="11 12">CIII-1</strain>
    </source>
</reference>
<comment type="pathway">
    <text evidence="2 8">Porphyrin-containing compound metabolism; protoporphyrin-IX biosynthesis; coproporphyrinogen-III from 5-aminolevulinate: step 2/4.</text>
</comment>
<feature type="domain" description="Porphobilinogen deaminase N-terminal" evidence="9">
    <location>
        <begin position="4"/>
        <end position="205"/>
    </location>
</feature>
<dbReference type="InterPro" id="IPR000860">
    <property type="entry name" value="HemC"/>
</dbReference>
<comment type="catalytic activity">
    <reaction evidence="7 8">
        <text>4 porphobilinogen + H2O = hydroxymethylbilane + 4 NH4(+)</text>
        <dbReference type="Rhea" id="RHEA:13185"/>
        <dbReference type="ChEBI" id="CHEBI:15377"/>
        <dbReference type="ChEBI" id="CHEBI:28938"/>
        <dbReference type="ChEBI" id="CHEBI:57845"/>
        <dbReference type="ChEBI" id="CHEBI:58126"/>
        <dbReference type="EC" id="2.5.1.61"/>
    </reaction>
</comment>
<dbReference type="eggNOG" id="COG0181">
    <property type="taxonomic scope" value="Bacteria"/>
</dbReference>
<dbReference type="PANTHER" id="PTHR11557">
    <property type="entry name" value="PORPHOBILINOGEN DEAMINASE"/>
    <property type="match status" value="1"/>
</dbReference>
<dbReference type="UniPathway" id="UPA00251">
    <property type="reaction ID" value="UER00319"/>
</dbReference>
<accession>F8KSU7</accession>
<dbReference type="PRINTS" id="PR00151">
    <property type="entry name" value="PORPHBDMNASE"/>
</dbReference>
<evidence type="ECO:0000256" key="6">
    <source>
        <dbReference type="ARBA" id="ARBA00023244"/>
    </source>
</evidence>
<dbReference type="Pfam" id="PF03900">
    <property type="entry name" value="Porphobil_deamC"/>
    <property type="match status" value="1"/>
</dbReference>
<proteinExistence type="inferred from homology"/>
<dbReference type="Gene3D" id="3.30.160.40">
    <property type="entry name" value="Porphobilinogen deaminase, C-terminal domain"/>
    <property type="match status" value="1"/>
</dbReference>
<evidence type="ECO:0000256" key="3">
    <source>
        <dbReference type="ARBA" id="ARBA00005638"/>
    </source>
</evidence>
<sequence>MKTLIIGSRGSALALWQASCVQGLLEQIGLKSTIRVVKTKGDKILDVPLAKIGGKGLFTKELETLLLNQEIDLAVHSLKDVPVEEIEPLSLAAITPRADPRDCFLSVQYSCLADLPQGAKVGTTSLRRSMQLKRMRADLDTLSLRGNIQTRLERLKCGDFDAIVLACAGVQRLGLELPHQQPFSTEEMIPSMAQGALGVQMRRDHPYFDQIAQLNDPTSAFVCGLERCFVRQLGGGCQVPLGVHASLTQDILQIQAIVGLSDGSRVLQESIQGQPSQADHLINTLVQNFLDQGAREILDQATLLN</sequence>
<dbReference type="AlphaFoldDB" id="F8KSU7"/>
<comment type="miscellaneous">
    <text evidence="8">The porphobilinogen subunits are added to the dipyrromethane group.</text>
</comment>
<dbReference type="STRING" id="1002804.HBZC1_08950"/>
<comment type="subunit">
    <text evidence="4 8">Monomer.</text>
</comment>
<evidence type="ECO:0000256" key="7">
    <source>
        <dbReference type="ARBA" id="ARBA00048169"/>
    </source>
</evidence>
<dbReference type="NCBIfam" id="TIGR00212">
    <property type="entry name" value="hemC"/>
    <property type="match status" value="1"/>
</dbReference>
<dbReference type="GO" id="GO:0006782">
    <property type="term" value="P:protoporphyrinogen IX biosynthetic process"/>
    <property type="evidence" value="ECO:0007669"/>
    <property type="project" value="UniProtKB-UniRule"/>
</dbReference>
<evidence type="ECO:0000256" key="1">
    <source>
        <dbReference type="ARBA" id="ARBA00002869"/>
    </source>
</evidence>
<keyword evidence="5 8" id="KW-0808">Transferase</keyword>
<dbReference type="SUPFAM" id="SSF53850">
    <property type="entry name" value="Periplasmic binding protein-like II"/>
    <property type="match status" value="1"/>
</dbReference>
<keyword evidence="6 8" id="KW-0627">Porphyrin biosynthesis</keyword>
<dbReference type="FunFam" id="3.40.190.10:FF:000005">
    <property type="entry name" value="Porphobilinogen deaminase"/>
    <property type="match status" value="1"/>
</dbReference>
<name>F8KSU7_HELBC</name>
<dbReference type="SUPFAM" id="SSF54782">
    <property type="entry name" value="Porphobilinogen deaminase (hydroxymethylbilane synthase), C-terminal domain"/>
    <property type="match status" value="1"/>
</dbReference>
<dbReference type="HOGENOM" id="CLU_019704_0_2_7"/>
<dbReference type="EC" id="2.5.1.61" evidence="8"/>
<comment type="similarity">
    <text evidence="3 8">Belongs to the HMBS family.</text>
</comment>
<dbReference type="PANTHER" id="PTHR11557:SF0">
    <property type="entry name" value="PORPHOBILINOGEN DEAMINASE"/>
    <property type="match status" value="1"/>
</dbReference>
<dbReference type="InterPro" id="IPR022418">
    <property type="entry name" value="Porphobilinogen_deaminase_C"/>
</dbReference>
<dbReference type="GO" id="GO:0005737">
    <property type="term" value="C:cytoplasm"/>
    <property type="evidence" value="ECO:0007669"/>
    <property type="project" value="UniProtKB-UniRule"/>
</dbReference>
<dbReference type="KEGG" id="hbi:HBZC1_08950"/>
<dbReference type="HAMAP" id="MF_00260">
    <property type="entry name" value="Porphobil_deam"/>
    <property type="match status" value="1"/>
</dbReference>
<evidence type="ECO:0000256" key="5">
    <source>
        <dbReference type="ARBA" id="ARBA00022679"/>
    </source>
</evidence>
<dbReference type="GO" id="GO:0004418">
    <property type="term" value="F:hydroxymethylbilane synthase activity"/>
    <property type="evidence" value="ECO:0007669"/>
    <property type="project" value="UniProtKB-UniRule"/>
</dbReference>
<dbReference type="PROSITE" id="PS00533">
    <property type="entry name" value="PORPHOBILINOGEN_DEAM"/>
    <property type="match status" value="1"/>
</dbReference>
<dbReference type="RefSeq" id="WP_013890336.1">
    <property type="nucleotide sequence ID" value="NC_015674.1"/>
</dbReference>
<dbReference type="Gene3D" id="3.40.190.10">
    <property type="entry name" value="Periplasmic binding protein-like II"/>
    <property type="match status" value="2"/>
</dbReference>